<dbReference type="InterPro" id="IPR000644">
    <property type="entry name" value="CBS_dom"/>
</dbReference>
<keyword evidence="5" id="KW-0029">Amino-acid transport</keyword>
<dbReference type="Pfam" id="PF00571">
    <property type="entry name" value="CBS"/>
    <property type="match status" value="2"/>
</dbReference>
<keyword evidence="14" id="KW-1185">Reference proteome</keyword>
<reference evidence="13" key="2">
    <citation type="submission" date="2020-09" db="EMBL/GenBank/DDBJ databases">
        <authorList>
            <person name="Sun Q."/>
            <person name="Ohkuma M."/>
        </authorList>
    </citation>
    <scope>NUCLEOTIDE SEQUENCE</scope>
    <source>
        <strain evidence="13">JCM 18487</strain>
    </source>
</reference>
<feature type="domain" description="ABC transporter" evidence="11">
    <location>
        <begin position="2"/>
        <end position="236"/>
    </location>
</feature>
<dbReference type="PROSITE" id="PS50893">
    <property type="entry name" value="ABC_TRANSPORTER_2"/>
    <property type="match status" value="1"/>
</dbReference>
<dbReference type="InterPro" id="IPR027417">
    <property type="entry name" value="P-loop_NTPase"/>
</dbReference>
<protein>
    <recommendedName>
        <fullName evidence="10">Quaternary amine transport ATP-binding protein</fullName>
        <ecNumber evidence="10">7.6.2.9</ecNumber>
    </recommendedName>
</protein>
<evidence type="ECO:0000256" key="8">
    <source>
        <dbReference type="ARBA" id="ARBA00063934"/>
    </source>
</evidence>
<dbReference type="PROSITE" id="PS00211">
    <property type="entry name" value="ABC_TRANSPORTER_1"/>
    <property type="match status" value="1"/>
</dbReference>
<dbReference type="InterPro" id="IPR005892">
    <property type="entry name" value="Gly-betaine_transp_ATP-bd"/>
</dbReference>
<dbReference type="FunFam" id="3.40.50.300:FF:000425">
    <property type="entry name" value="Probable ABC transporter, ATP-binding subunit"/>
    <property type="match status" value="1"/>
</dbReference>
<keyword evidence="2 10" id="KW-0813">Transport</keyword>
<reference evidence="13" key="1">
    <citation type="journal article" date="2014" name="Int. J. Syst. Evol. Microbiol.">
        <title>Complete genome sequence of Corynebacterium casei LMG S-19264T (=DSM 44701T), isolated from a smear-ripened cheese.</title>
        <authorList>
            <consortium name="US DOE Joint Genome Institute (JGI-PGF)"/>
            <person name="Walter F."/>
            <person name="Albersmeier A."/>
            <person name="Kalinowski J."/>
            <person name="Ruckert C."/>
        </authorList>
    </citation>
    <scope>NUCLEOTIDE SEQUENCE</scope>
    <source>
        <strain evidence="13">JCM 18487</strain>
    </source>
</reference>
<dbReference type="GO" id="GO:0006865">
    <property type="term" value="P:amino acid transport"/>
    <property type="evidence" value="ECO:0007669"/>
    <property type="project" value="UniProtKB-UniRule"/>
</dbReference>
<keyword evidence="4 10" id="KW-0067">ATP-binding</keyword>
<evidence type="ECO:0000256" key="5">
    <source>
        <dbReference type="ARBA" id="ARBA00022970"/>
    </source>
</evidence>
<dbReference type="PANTHER" id="PTHR43869:SF1">
    <property type="entry name" value="GLYCINE BETAINE_PROLINE BETAINE TRANSPORT SYSTEM ATP-BINDING PROTEIN PROV"/>
    <property type="match status" value="1"/>
</dbReference>
<dbReference type="AlphaFoldDB" id="A0A917NK17"/>
<keyword evidence="10" id="KW-1003">Cell membrane</keyword>
<dbReference type="PROSITE" id="PS51371">
    <property type="entry name" value="CBS"/>
    <property type="match status" value="2"/>
</dbReference>
<name>A0A917NK17_9BACL</name>
<evidence type="ECO:0000313" key="13">
    <source>
        <dbReference type="EMBL" id="GGJ03585.1"/>
    </source>
</evidence>
<evidence type="ECO:0000256" key="10">
    <source>
        <dbReference type="RuleBase" id="RU369116"/>
    </source>
</evidence>
<dbReference type="GO" id="GO:0015418">
    <property type="term" value="F:ABC-type quaternary ammonium compound transporting activity"/>
    <property type="evidence" value="ECO:0007669"/>
    <property type="project" value="UniProtKB-EC"/>
</dbReference>
<evidence type="ECO:0000313" key="14">
    <source>
        <dbReference type="Proteomes" id="UP000637695"/>
    </source>
</evidence>
<dbReference type="InterPro" id="IPR017871">
    <property type="entry name" value="ABC_transporter-like_CS"/>
</dbReference>
<dbReference type="InterPro" id="IPR051921">
    <property type="entry name" value="ABC_osmolyte_uptake_ATP-bind"/>
</dbReference>
<evidence type="ECO:0000256" key="3">
    <source>
        <dbReference type="ARBA" id="ARBA00022741"/>
    </source>
</evidence>
<dbReference type="GO" id="GO:0005886">
    <property type="term" value="C:plasma membrane"/>
    <property type="evidence" value="ECO:0007669"/>
    <property type="project" value="UniProtKB-SubCell"/>
</dbReference>
<dbReference type="Proteomes" id="UP000637695">
    <property type="component" value="Unassembled WGS sequence"/>
</dbReference>
<dbReference type="InterPro" id="IPR046342">
    <property type="entry name" value="CBS_dom_sf"/>
</dbReference>
<dbReference type="InterPro" id="IPR003593">
    <property type="entry name" value="AAA+_ATPase"/>
</dbReference>
<proteinExistence type="inferred from homology"/>
<dbReference type="GO" id="GO:0031460">
    <property type="term" value="P:glycine betaine transport"/>
    <property type="evidence" value="ECO:0007669"/>
    <property type="project" value="InterPro"/>
</dbReference>
<comment type="subunit">
    <text evidence="10">The complex is probably composed of two ATP-binding proteins, two transmembrane proteins and a solute-binding protein.</text>
</comment>
<dbReference type="SUPFAM" id="SSF52540">
    <property type="entry name" value="P-loop containing nucleoside triphosphate hydrolases"/>
    <property type="match status" value="1"/>
</dbReference>
<dbReference type="PANTHER" id="PTHR43869">
    <property type="entry name" value="GLYCINE BETAINE/PROLINE BETAINE TRANSPORT SYSTEM ATP-BINDING PROTEIN PROV"/>
    <property type="match status" value="1"/>
</dbReference>
<dbReference type="EMBL" id="BMOY01000013">
    <property type="protein sequence ID" value="GGJ03585.1"/>
    <property type="molecule type" value="Genomic_DNA"/>
</dbReference>
<dbReference type="RefSeq" id="WP_188881657.1">
    <property type="nucleotide sequence ID" value="NZ_BMOY01000013.1"/>
</dbReference>
<dbReference type="InterPro" id="IPR003439">
    <property type="entry name" value="ABC_transporter-like_ATP-bd"/>
</dbReference>
<dbReference type="Gene3D" id="3.10.580.10">
    <property type="entry name" value="CBS-domain"/>
    <property type="match status" value="1"/>
</dbReference>
<keyword evidence="6 9" id="KW-0129">CBS domain</keyword>
<dbReference type="SMART" id="SM00116">
    <property type="entry name" value="CBS"/>
    <property type="match status" value="2"/>
</dbReference>
<comment type="subcellular location">
    <subcellularLocation>
        <location evidence="10">Cell inner membrane</location>
        <topology evidence="10">Peripheral membrane protein</topology>
    </subcellularLocation>
</comment>
<feature type="domain" description="CBS" evidence="12">
    <location>
        <begin position="316"/>
        <end position="377"/>
    </location>
</feature>
<dbReference type="SMART" id="SM00382">
    <property type="entry name" value="AAA"/>
    <property type="match status" value="1"/>
</dbReference>
<dbReference type="GO" id="GO:0005524">
    <property type="term" value="F:ATP binding"/>
    <property type="evidence" value="ECO:0007669"/>
    <property type="project" value="UniProtKB-UniRule"/>
</dbReference>
<evidence type="ECO:0000256" key="1">
    <source>
        <dbReference type="ARBA" id="ARBA00005417"/>
    </source>
</evidence>
<keyword evidence="10" id="KW-0997">Cell inner membrane</keyword>
<evidence type="ECO:0000256" key="9">
    <source>
        <dbReference type="PROSITE-ProRule" id="PRU00703"/>
    </source>
</evidence>
<accession>A0A917NK17</accession>
<comment type="similarity">
    <text evidence="1 10">Belongs to the ABC transporter superfamily.</text>
</comment>
<keyword evidence="3 10" id="KW-0547">Nucleotide-binding</keyword>
<feature type="domain" description="CBS" evidence="12">
    <location>
        <begin position="254"/>
        <end position="312"/>
    </location>
</feature>
<gene>
    <name evidence="13" type="ORF">GCM10010885_11080</name>
</gene>
<comment type="catalytic activity">
    <reaction evidence="7">
        <text>a quaternary ammonium(out) + ATP + H2O = a quaternary ammonium(in) + ADP + phosphate + H(+)</text>
        <dbReference type="Rhea" id="RHEA:11036"/>
        <dbReference type="ChEBI" id="CHEBI:15377"/>
        <dbReference type="ChEBI" id="CHEBI:15378"/>
        <dbReference type="ChEBI" id="CHEBI:30616"/>
        <dbReference type="ChEBI" id="CHEBI:35267"/>
        <dbReference type="ChEBI" id="CHEBI:43474"/>
        <dbReference type="ChEBI" id="CHEBI:456216"/>
        <dbReference type="EC" id="7.6.2.9"/>
    </reaction>
</comment>
<evidence type="ECO:0000259" key="11">
    <source>
        <dbReference type="PROSITE" id="PS50893"/>
    </source>
</evidence>
<dbReference type="SUPFAM" id="SSF54631">
    <property type="entry name" value="CBS-domain pair"/>
    <property type="match status" value="1"/>
</dbReference>
<comment type="caution">
    <text evidence="13">The sequence shown here is derived from an EMBL/GenBank/DDBJ whole genome shotgun (WGS) entry which is preliminary data.</text>
</comment>
<comment type="subunit">
    <text evidence="8">The complex is composed of two ATP-binding proteins (OpuCA), two transmembrane proteins (OpuCB and OpuCD) and a solute-binding protein (OpuCC).</text>
</comment>
<sequence>MLEYEHVSKRYTDGTVAVEDFTLQITKGEFVVLIGPSGCGKSTTLRMTNRLIEPTSGTIYLEGHDYRTIHPVVLRRRLGYVIQQIGLMPHLTIADNITFVLKLMGASKAERWRRAEQLLALANMDTSYLNKYPRELSGGQQQRVGVLRALAHDPELILMDEPFGALDPITRQQLQDELKRLQRAMHKTILFVTHDMDEALRLADRIVMMRDGRIVQVDSPERLLRTPADEFVAHFIGPHRMLQHAGEIRVKEVMLASAVTIPADHGLAQALELMRHKKVNSLFVTDDDRRFVGIVLLPEVQAALRFREECRVGALAARSDAAVSIEVSVMNAIRQMLSYRLDAIPVVDSDGIVVGVVTRSTLAHVLDGIVMPCDGAVHMESPGSGCVTAQLSP</sequence>
<evidence type="ECO:0000256" key="4">
    <source>
        <dbReference type="ARBA" id="ARBA00022840"/>
    </source>
</evidence>
<evidence type="ECO:0000256" key="7">
    <source>
        <dbReference type="ARBA" id="ARBA00052482"/>
    </source>
</evidence>
<dbReference type="Pfam" id="PF00005">
    <property type="entry name" value="ABC_tran"/>
    <property type="match status" value="1"/>
</dbReference>
<keyword evidence="10" id="KW-0472">Membrane</keyword>
<evidence type="ECO:0000256" key="2">
    <source>
        <dbReference type="ARBA" id="ARBA00022448"/>
    </source>
</evidence>
<dbReference type="Gene3D" id="3.40.50.300">
    <property type="entry name" value="P-loop containing nucleotide triphosphate hydrolases"/>
    <property type="match status" value="1"/>
</dbReference>
<evidence type="ECO:0000259" key="12">
    <source>
        <dbReference type="PROSITE" id="PS51371"/>
    </source>
</evidence>
<dbReference type="NCBIfam" id="TIGR01186">
    <property type="entry name" value="proV"/>
    <property type="match status" value="1"/>
</dbReference>
<evidence type="ECO:0000256" key="6">
    <source>
        <dbReference type="ARBA" id="ARBA00023122"/>
    </source>
</evidence>
<dbReference type="EC" id="7.6.2.9" evidence="10"/>
<dbReference type="GO" id="GO:0016887">
    <property type="term" value="F:ATP hydrolysis activity"/>
    <property type="evidence" value="ECO:0007669"/>
    <property type="project" value="UniProtKB-UniRule"/>
</dbReference>
<organism evidence="13 14">
    <name type="scientific">Alicyclobacillus cellulosilyticus</name>
    <dbReference type="NCBI Taxonomy" id="1003997"/>
    <lineage>
        <taxon>Bacteria</taxon>
        <taxon>Bacillati</taxon>
        <taxon>Bacillota</taxon>
        <taxon>Bacilli</taxon>
        <taxon>Bacillales</taxon>
        <taxon>Alicyclobacillaceae</taxon>
        <taxon>Alicyclobacillus</taxon>
    </lineage>
</organism>